<evidence type="ECO:0000256" key="11">
    <source>
        <dbReference type="SAM" id="MobiDB-lite"/>
    </source>
</evidence>
<keyword evidence="9" id="KW-0539">Nucleus</keyword>
<evidence type="ECO:0000256" key="3">
    <source>
        <dbReference type="ARBA" id="ARBA00022853"/>
    </source>
</evidence>
<evidence type="ECO:0000256" key="8">
    <source>
        <dbReference type="ARBA" id="ARBA00023204"/>
    </source>
</evidence>
<accession>T1GNH3</accession>
<feature type="compositionally biased region" description="Low complexity" evidence="11">
    <location>
        <begin position="119"/>
        <end position="133"/>
    </location>
</feature>
<dbReference type="PANTHER" id="PTHR10880:SF48">
    <property type="entry name" value="MORTALITY FACTOR 4 LIKE 2"/>
    <property type="match status" value="1"/>
</dbReference>
<keyword evidence="5" id="KW-0805">Transcription regulation</keyword>
<feature type="domain" description="Chromo" evidence="12">
    <location>
        <begin position="21"/>
        <end position="71"/>
    </location>
</feature>
<dbReference type="GO" id="GO:0006281">
    <property type="term" value="P:DNA repair"/>
    <property type="evidence" value="ECO:0007669"/>
    <property type="project" value="UniProtKB-KW"/>
</dbReference>
<evidence type="ECO:0000256" key="9">
    <source>
        <dbReference type="ARBA" id="ARBA00023242"/>
    </source>
</evidence>
<dbReference type="Gene3D" id="1.10.274.30">
    <property type="entry name" value="MRG domain"/>
    <property type="match status" value="1"/>
</dbReference>
<dbReference type="FunFam" id="1.10.274.30:FF:000001">
    <property type="entry name" value="Mortality factor 4-like protein 1"/>
    <property type="match status" value="1"/>
</dbReference>
<dbReference type="CDD" id="cd18983">
    <property type="entry name" value="CBD_MSL3_like"/>
    <property type="match status" value="1"/>
</dbReference>
<evidence type="ECO:0000256" key="2">
    <source>
        <dbReference type="ARBA" id="ARBA00022763"/>
    </source>
</evidence>
<evidence type="ECO:0000256" key="5">
    <source>
        <dbReference type="ARBA" id="ARBA00023015"/>
    </source>
</evidence>
<dbReference type="PROSITE" id="PS51640">
    <property type="entry name" value="MRG"/>
    <property type="match status" value="1"/>
</dbReference>
<evidence type="ECO:0000256" key="7">
    <source>
        <dbReference type="ARBA" id="ARBA00023172"/>
    </source>
</evidence>
<evidence type="ECO:0000256" key="10">
    <source>
        <dbReference type="ARBA" id="ARBA00071326"/>
    </source>
</evidence>
<feature type="region of interest" description="Disordered" evidence="11">
    <location>
        <begin position="70"/>
        <end position="179"/>
    </location>
</feature>
<keyword evidence="4" id="KW-0007">Acetylation</keyword>
<keyword evidence="2" id="KW-0227">DNA damage</keyword>
<dbReference type="Pfam" id="PF05712">
    <property type="entry name" value="MRG"/>
    <property type="match status" value="1"/>
</dbReference>
<dbReference type="InterPro" id="IPR038217">
    <property type="entry name" value="MRG_C_sf"/>
</dbReference>
<keyword evidence="3" id="KW-0156">Chromatin regulator</keyword>
<keyword evidence="14" id="KW-1185">Reference proteome</keyword>
<comment type="subcellular location">
    <subcellularLocation>
        <location evidence="1">Nucleus</location>
    </subcellularLocation>
</comment>
<reference evidence="13" key="2">
    <citation type="submission" date="2015-06" db="UniProtKB">
        <authorList>
            <consortium name="EnsemblMetazoa"/>
        </authorList>
    </citation>
    <scope>IDENTIFICATION</scope>
</reference>
<evidence type="ECO:0000313" key="13">
    <source>
        <dbReference type="EnsemblMetazoa" id="MESCA005124-PA"/>
    </source>
</evidence>
<dbReference type="EnsemblMetazoa" id="MESCA005124-RA">
    <property type="protein sequence ID" value="MESCA005124-PA"/>
    <property type="gene ID" value="MESCA005124"/>
</dbReference>
<dbReference type="SMART" id="SM00298">
    <property type="entry name" value="CHROMO"/>
    <property type="match status" value="1"/>
</dbReference>
<dbReference type="HOGENOM" id="CLU_039566_1_1_1"/>
<evidence type="ECO:0000256" key="6">
    <source>
        <dbReference type="ARBA" id="ARBA00023163"/>
    </source>
</evidence>
<organism evidence="13 14">
    <name type="scientific">Megaselia scalaris</name>
    <name type="common">Humpbacked fly</name>
    <name type="synonym">Phora scalaris</name>
    <dbReference type="NCBI Taxonomy" id="36166"/>
    <lineage>
        <taxon>Eukaryota</taxon>
        <taxon>Metazoa</taxon>
        <taxon>Ecdysozoa</taxon>
        <taxon>Arthropoda</taxon>
        <taxon>Hexapoda</taxon>
        <taxon>Insecta</taxon>
        <taxon>Pterygota</taxon>
        <taxon>Neoptera</taxon>
        <taxon>Endopterygota</taxon>
        <taxon>Diptera</taxon>
        <taxon>Brachycera</taxon>
        <taxon>Muscomorpha</taxon>
        <taxon>Platypezoidea</taxon>
        <taxon>Phoridae</taxon>
        <taxon>Megaseliini</taxon>
        <taxon>Megaselia</taxon>
    </lineage>
</organism>
<dbReference type="Proteomes" id="UP000015102">
    <property type="component" value="Unassembled WGS sequence"/>
</dbReference>
<dbReference type="InterPro" id="IPR000953">
    <property type="entry name" value="Chromo/chromo_shadow_dom"/>
</dbReference>
<dbReference type="EMBL" id="CAQQ02001400">
    <property type="status" value="NOT_ANNOTATED_CDS"/>
    <property type="molecule type" value="Genomic_DNA"/>
</dbReference>
<reference evidence="14" key="1">
    <citation type="submission" date="2013-02" db="EMBL/GenBank/DDBJ databases">
        <authorList>
            <person name="Hughes D."/>
        </authorList>
    </citation>
    <scope>NUCLEOTIDE SEQUENCE</scope>
    <source>
        <strain>Durham</strain>
        <strain evidence="14">NC isolate 2 -- Noor lab</strain>
    </source>
</reference>
<dbReference type="Gene3D" id="2.30.30.140">
    <property type="match status" value="1"/>
</dbReference>
<keyword evidence="7" id="KW-0233">DNA recombination</keyword>
<dbReference type="InterPro" id="IPR008676">
    <property type="entry name" value="MRG"/>
</dbReference>
<dbReference type="PANTHER" id="PTHR10880">
    <property type="entry name" value="MORTALITY FACTOR 4-LIKE PROTEIN"/>
    <property type="match status" value="1"/>
</dbReference>
<dbReference type="OMA" id="GLQTYFD"/>
<dbReference type="GO" id="GO:0006355">
    <property type="term" value="P:regulation of DNA-templated transcription"/>
    <property type="evidence" value="ECO:0007669"/>
    <property type="project" value="InterPro"/>
</dbReference>
<dbReference type="GO" id="GO:0035267">
    <property type="term" value="C:NuA4 histone acetyltransferase complex"/>
    <property type="evidence" value="ECO:0007669"/>
    <property type="project" value="TreeGrafter"/>
</dbReference>
<dbReference type="GO" id="GO:0006310">
    <property type="term" value="P:DNA recombination"/>
    <property type="evidence" value="ECO:0007669"/>
    <property type="project" value="UniProtKB-KW"/>
</dbReference>
<dbReference type="AlphaFoldDB" id="T1GNH3"/>
<evidence type="ECO:0000313" key="14">
    <source>
        <dbReference type="Proteomes" id="UP000015102"/>
    </source>
</evidence>
<feature type="compositionally biased region" description="Polar residues" evidence="11">
    <location>
        <begin position="102"/>
        <end position="118"/>
    </location>
</feature>
<evidence type="ECO:0000256" key="4">
    <source>
        <dbReference type="ARBA" id="ARBA00022990"/>
    </source>
</evidence>
<dbReference type="FunFam" id="2.30.30.140:FF:000024">
    <property type="entry name" value="Mortality factor 4-like protein 1"/>
    <property type="match status" value="1"/>
</dbReference>
<dbReference type="EMBL" id="CAQQ02001399">
    <property type="status" value="NOT_ANNOTATED_CDS"/>
    <property type="molecule type" value="Genomic_DNA"/>
</dbReference>
<dbReference type="GO" id="GO:0006325">
    <property type="term" value="P:chromatin organization"/>
    <property type="evidence" value="ECO:0007669"/>
    <property type="project" value="UniProtKB-KW"/>
</dbReference>
<dbReference type="STRING" id="36166.T1GNH3"/>
<keyword evidence="6" id="KW-0804">Transcription</keyword>
<keyword evidence="8" id="KW-0234">DNA repair</keyword>
<evidence type="ECO:0000259" key="12">
    <source>
        <dbReference type="SMART" id="SM00298"/>
    </source>
</evidence>
<dbReference type="Pfam" id="PF22732">
    <property type="entry name" value="MSL3_chromo-like"/>
    <property type="match status" value="1"/>
</dbReference>
<protein>
    <recommendedName>
        <fullName evidence="10">Mortality factor 4-like protein 1</fullName>
    </recommendedName>
</protein>
<feature type="compositionally biased region" description="Low complexity" evidence="11">
    <location>
        <begin position="150"/>
        <end position="177"/>
    </location>
</feature>
<dbReference type="InterPro" id="IPR016197">
    <property type="entry name" value="Chromo-like_dom_sf"/>
</dbReference>
<name>T1GNH3_MEGSC</name>
<sequence>MTPKFKFADGEKVLCFHGPLIYEAKLLKSQVTKDKQIKYFIHYAGWNKNWDEWVPENRVLKFTDQNCQRQKEVSKQHAAASKNNRKSTTKGKKGDGKDGDSRASTPSKESGSSTPTVPSSRGRGSKSASKNSADIPDEEVPKKKRGRADTSNTTNNTSNNTTPTSNNTTSLTTNSSTAKTRKNIIKIPLPVELKQILVDDWDAINRQRKLLEIPAKITVEDILENYVAFKKQSKTSNINNIRTDITAGLIEYFNVMLGSQLLYKFERPQYSETLQAHPNTPMCKLYGAYHFLRLFVNLGKMLAYTALDEKYIQTLQTSISDIFKYLIKNSSQYFDSKNFINSSPEYHRRTQ</sequence>
<dbReference type="SUPFAM" id="SSF54160">
    <property type="entry name" value="Chromo domain-like"/>
    <property type="match status" value="1"/>
</dbReference>
<dbReference type="InterPro" id="IPR053820">
    <property type="entry name" value="MSL3_chromo-like"/>
</dbReference>
<proteinExistence type="predicted"/>
<dbReference type="InterPro" id="IPR026541">
    <property type="entry name" value="MRG_dom"/>
</dbReference>
<dbReference type="PIRSF" id="PIRSF038133">
    <property type="entry name" value="HAT_Nua4_EAF3/MRG15"/>
    <property type="match status" value="1"/>
</dbReference>
<dbReference type="GO" id="GO:0005634">
    <property type="term" value="C:nucleus"/>
    <property type="evidence" value="ECO:0007669"/>
    <property type="project" value="UniProtKB-SubCell"/>
</dbReference>
<evidence type="ECO:0000256" key="1">
    <source>
        <dbReference type="ARBA" id="ARBA00004123"/>
    </source>
</evidence>
<feature type="compositionally biased region" description="Basic and acidic residues" evidence="11">
    <location>
        <begin position="92"/>
        <end position="101"/>
    </location>
</feature>